<dbReference type="CDD" id="cd02793">
    <property type="entry name" value="MopB_CT_DMSOR-BSOR-TMAOR"/>
    <property type="match status" value="1"/>
</dbReference>
<dbReference type="GO" id="GO:0016491">
    <property type="term" value="F:oxidoreductase activity"/>
    <property type="evidence" value="ECO:0007669"/>
    <property type="project" value="UniProtKB-KW"/>
</dbReference>
<evidence type="ECO:0000259" key="7">
    <source>
        <dbReference type="Pfam" id="PF01568"/>
    </source>
</evidence>
<feature type="domain" description="Molybdopterin oxidoreductase N-terminal" evidence="8">
    <location>
        <begin position="4"/>
        <end position="43"/>
    </location>
</feature>
<evidence type="ECO:0000256" key="5">
    <source>
        <dbReference type="ARBA" id="ARBA00023002"/>
    </source>
</evidence>
<protein>
    <submittedName>
        <fullName evidence="9">Asp-tRNA(Asn)/Glu-tRNA(Gln) amidotransferase GatCAB subunit C</fullName>
    </submittedName>
</protein>
<evidence type="ECO:0000256" key="2">
    <source>
        <dbReference type="ARBA" id="ARBA00010312"/>
    </source>
</evidence>
<evidence type="ECO:0000256" key="3">
    <source>
        <dbReference type="ARBA" id="ARBA00022505"/>
    </source>
</evidence>
<dbReference type="PANTHER" id="PTHR43742">
    <property type="entry name" value="TRIMETHYLAMINE-N-OXIDE REDUCTASE"/>
    <property type="match status" value="1"/>
</dbReference>
<evidence type="ECO:0000256" key="1">
    <source>
        <dbReference type="ARBA" id="ARBA00001942"/>
    </source>
</evidence>
<dbReference type="GO" id="GO:0009061">
    <property type="term" value="P:anaerobic respiration"/>
    <property type="evidence" value="ECO:0007669"/>
    <property type="project" value="TreeGrafter"/>
</dbReference>
<comment type="similarity">
    <text evidence="2">Belongs to the prokaryotic molybdopterin-containing oxidoreductase family.</text>
</comment>
<evidence type="ECO:0000313" key="9">
    <source>
        <dbReference type="EMBL" id="RTQ36273.1"/>
    </source>
</evidence>
<dbReference type="InterPro" id="IPR041954">
    <property type="entry name" value="CT_DMSOR/BSOR/TMAOR"/>
</dbReference>
<dbReference type="Pfam" id="PF18364">
    <property type="entry name" value="Molybdopterin_N"/>
    <property type="match status" value="1"/>
</dbReference>
<feature type="domain" description="Molybdopterin dinucleotide-binding" evidence="7">
    <location>
        <begin position="616"/>
        <end position="731"/>
    </location>
</feature>
<keyword evidence="4" id="KW-0479">Metal-binding</keyword>
<dbReference type="GO" id="GO:0030288">
    <property type="term" value="C:outer membrane-bounded periplasmic space"/>
    <property type="evidence" value="ECO:0007669"/>
    <property type="project" value="TreeGrafter"/>
</dbReference>
<sequence>MRPHSAHWGVFSAGWKDGALVVRPHPGDPDPNPLIENFATAVHHRARVTTPMVRRGWLERGPGPDAQRGEDSFVPMAWGEVLDRLATELRRVQREHGCEAIFGGSYGWSSAGRFHHAQSQVHRFLNTTLGGYVRSVNSYSAGASGPMLPHVIGTMEEVARRNVTWEQIVEHTDVVLAFGGMALKNSRVASGGISRHVERESMRAAAARGCRFVSISPLKSDLPEEAAFEWLSAVPGTDTALMLALVHQLVTDGSHDRDFIERYCDGWSTFEDYLMGRSDGIAKSCDWAAPICGLPATQLTQLARDLVGKRVLVVVSHSLQRSEHGEQPVWMGAVLAAALGQPGLPGGGYNYALGTLAHYGKRNNAVPTAALPQGDNGVKAFIPVARISDMLLNPGQPFDYNGKRHTYPHIRLAYWAGGNPFHHHQDLRRLSEAFRTLDTFVVHEIAWTATARHADIVLPCTMTLEREDIGATPTDPLMVAMHRVCEPHGLARDDYDIFCDLARRLGGLEAFSEGRDTRAWLAHLYERTRAGLKALGLEAPDFQAFWQHGEITLPQREDDGGILRAFRNDPGGARLATPSGRIQVSSPTVAGFGYADCPGHPAWLPPEFAPDAVHPLWLVANQPHTKLHSQLDFGAHSQASKRNGREVCTMHPSAAAARGIREGDIVRLFNEIGACLASAHLCTDMREDVVQLPTGAWYDPVLDARNRPMCAHGNPNVLTRDIGTSSLAQGCAGQLSTVQIERFDEALPPIRAYDPPEVTAR</sequence>
<dbReference type="Gene3D" id="3.40.228.10">
    <property type="entry name" value="Dimethylsulfoxide Reductase, domain 2"/>
    <property type="match status" value="1"/>
</dbReference>
<evidence type="ECO:0000256" key="4">
    <source>
        <dbReference type="ARBA" id="ARBA00022723"/>
    </source>
</evidence>
<dbReference type="Gene3D" id="3.90.55.10">
    <property type="entry name" value="Dimethylsulfoxide Reductase, domain 3"/>
    <property type="match status" value="1"/>
</dbReference>
<dbReference type="Pfam" id="PF01568">
    <property type="entry name" value="Molydop_binding"/>
    <property type="match status" value="1"/>
</dbReference>
<dbReference type="Gene3D" id="3.40.50.740">
    <property type="match status" value="1"/>
</dbReference>
<dbReference type="GO" id="GO:0009055">
    <property type="term" value="F:electron transfer activity"/>
    <property type="evidence" value="ECO:0007669"/>
    <property type="project" value="TreeGrafter"/>
</dbReference>
<dbReference type="InterPro" id="IPR050612">
    <property type="entry name" value="Prok_Mopterin_Oxidored"/>
</dbReference>
<dbReference type="PANTHER" id="PTHR43742:SF10">
    <property type="entry name" value="TRIMETHYLAMINE-N-OXIDE REDUCTASE 2"/>
    <property type="match status" value="1"/>
</dbReference>
<reference evidence="9 10" key="1">
    <citation type="submission" date="2018-12" db="EMBL/GenBank/DDBJ databases">
        <title>The genome of Variovorax gossypii DSM 100435.</title>
        <authorList>
            <person name="Gao J."/>
            <person name="Sun J."/>
        </authorList>
    </citation>
    <scope>NUCLEOTIDE SEQUENCE [LARGE SCALE GENOMIC DNA]</scope>
    <source>
        <strain evidence="9 10">DSM 100435</strain>
    </source>
</reference>
<feature type="domain" description="Molybdopterin oxidoreductase" evidence="6">
    <location>
        <begin position="47"/>
        <end position="503"/>
    </location>
</feature>
<dbReference type="AlphaFoldDB" id="A0A3S0J7S3"/>
<dbReference type="GO" id="GO:0043546">
    <property type="term" value="F:molybdopterin cofactor binding"/>
    <property type="evidence" value="ECO:0007669"/>
    <property type="project" value="InterPro"/>
</dbReference>
<gene>
    <name evidence="9" type="ORF">EJP69_00500</name>
</gene>
<comment type="cofactor">
    <cofactor evidence="1">
        <name>Mo-bis(molybdopterin guanine dinucleotide)</name>
        <dbReference type="ChEBI" id="CHEBI:60539"/>
    </cofactor>
</comment>
<keyword evidence="9" id="KW-0808">Transferase</keyword>
<proteinExistence type="inferred from homology"/>
<dbReference type="GO" id="GO:0016740">
    <property type="term" value="F:transferase activity"/>
    <property type="evidence" value="ECO:0007669"/>
    <property type="project" value="UniProtKB-KW"/>
</dbReference>
<dbReference type="InterPro" id="IPR006656">
    <property type="entry name" value="Mopterin_OxRdtase"/>
</dbReference>
<dbReference type="Pfam" id="PF00384">
    <property type="entry name" value="Molybdopterin"/>
    <property type="match status" value="1"/>
</dbReference>
<evidence type="ECO:0000259" key="8">
    <source>
        <dbReference type="Pfam" id="PF18364"/>
    </source>
</evidence>
<dbReference type="InterPro" id="IPR009010">
    <property type="entry name" value="Asp_de-COase-like_dom_sf"/>
</dbReference>
<name>A0A3S0J7S3_9BURK</name>
<dbReference type="SUPFAM" id="SSF53706">
    <property type="entry name" value="Formate dehydrogenase/DMSO reductase, domains 1-3"/>
    <property type="match status" value="1"/>
</dbReference>
<dbReference type="GO" id="GO:0030151">
    <property type="term" value="F:molybdenum ion binding"/>
    <property type="evidence" value="ECO:0007669"/>
    <property type="project" value="TreeGrafter"/>
</dbReference>
<keyword evidence="10" id="KW-1185">Reference proteome</keyword>
<evidence type="ECO:0000313" key="10">
    <source>
        <dbReference type="Proteomes" id="UP000267418"/>
    </source>
</evidence>
<dbReference type="InterPro" id="IPR041460">
    <property type="entry name" value="Molybdopterin_N"/>
</dbReference>
<comment type="caution">
    <text evidence="9">The sequence shown here is derived from an EMBL/GenBank/DDBJ whole genome shotgun (WGS) entry which is preliminary data.</text>
</comment>
<accession>A0A3S0J7S3</accession>
<dbReference type="RefSeq" id="WP_126468395.1">
    <property type="nucleotide sequence ID" value="NZ_RXOE01000001.1"/>
</dbReference>
<evidence type="ECO:0000259" key="6">
    <source>
        <dbReference type="Pfam" id="PF00384"/>
    </source>
</evidence>
<dbReference type="InterPro" id="IPR006657">
    <property type="entry name" value="MoPterin_dinucl-bd_dom"/>
</dbReference>
<dbReference type="SUPFAM" id="SSF50692">
    <property type="entry name" value="ADC-like"/>
    <property type="match status" value="1"/>
</dbReference>
<keyword evidence="5" id="KW-0560">Oxidoreductase</keyword>
<keyword evidence="3" id="KW-0500">Molybdenum</keyword>
<dbReference type="OrthoDB" id="9815647at2"/>
<dbReference type="EMBL" id="RXOE01000001">
    <property type="protein sequence ID" value="RTQ36273.1"/>
    <property type="molecule type" value="Genomic_DNA"/>
</dbReference>
<organism evidence="9 10">
    <name type="scientific">Variovorax gossypii</name>
    <dbReference type="NCBI Taxonomy" id="1679495"/>
    <lineage>
        <taxon>Bacteria</taxon>
        <taxon>Pseudomonadati</taxon>
        <taxon>Pseudomonadota</taxon>
        <taxon>Betaproteobacteria</taxon>
        <taxon>Burkholderiales</taxon>
        <taxon>Comamonadaceae</taxon>
        <taxon>Variovorax</taxon>
    </lineage>
</organism>
<dbReference type="Gene3D" id="2.40.40.20">
    <property type="match status" value="1"/>
</dbReference>
<dbReference type="Proteomes" id="UP000267418">
    <property type="component" value="Unassembled WGS sequence"/>
</dbReference>